<dbReference type="EMBL" id="RXIC02000026">
    <property type="protein sequence ID" value="KAB1203268.1"/>
    <property type="molecule type" value="Genomic_DNA"/>
</dbReference>
<evidence type="ECO:0000313" key="2">
    <source>
        <dbReference type="EMBL" id="KAB1203268.1"/>
    </source>
</evidence>
<organism evidence="2 3">
    <name type="scientific">Morella rubra</name>
    <name type="common">Chinese bayberry</name>
    <dbReference type="NCBI Taxonomy" id="262757"/>
    <lineage>
        <taxon>Eukaryota</taxon>
        <taxon>Viridiplantae</taxon>
        <taxon>Streptophyta</taxon>
        <taxon>Embryophyta</taxon>
        <taxon>Tracheophyta</taxon>
        <taxon>Spermatophyta</taxon>
        <taxon>Magnoliopsida</taxon>
        <taxon>eudicotyledons</taxon>
        <taxon>Gunneridae</taxon>
        <taxon>Pentapetalae</taxon>
        <taxon>rosids</taxon>
        <taxon>fabids</taxon>
        <taxon>Fagales</taxon>
        <taxon>Myricaceae</taxon>
        <taxon>Morella</taxon>
    </lineage>
</organism>
<protein>
    <recommendedName>
        <fullName evidence="4">Cotton fiber protein</fullName>
    </recommendedName>
</protein>
<dbReference type="PANTHER" id="PTHR33265:SF5">
    <property type="entry name" value="COTTON FIBER PROTEIN"/>
    <property type="match status" value="1"/>
</dbReference>
<feature type="region of interest" description="Disordered" evidence="1">
    <location>
        <begin position="108"/>
        <end position="137"/>
    </location>
</feature>
<keyword evidence="3" id="KW-1185">Reference proteome</keyword>
<dbReference type="OrthoDB" id="1929803at2759"/>
<gene>
    <name evidence="2" type="ORF">CJ030_MR8G026862</name>
</gene>
<sequence length="187" mass="21869">MAKKESSMARRAWNILRLALLWARKGGVFKRRLMMELRLLPKHIRSIGQSARHDQIHYGERELSFEKTPVFHVKMHRPGSMRFRLPNIPCITPQVDFDCDFDGDGDNDDPVYGYDGGRKSFLNRRDEDEAEDDDDDSCGVYEEMVTCEEDGIDLRAEEFIAKFYAQMKLQRQISYLQYSEMQSRGTS</sequence>
<name>A0A6A1UTX6_9ROSI</name>
<feature type="compositionally biased region" description="Acidic residues" evidence="1">
    <location>
        <begin position="128"/>
        <end position="137"/>
    </location>
</feature>
<evidence type="ECO:0000256" key="1">
    <source>
        <dbReference type="SAM" id="MobiDB-lite"/>
    </source>
</evidence>
<evidence type="ECO:0000313" key="3">
    <source>
        <dbReference type="Proteomes" id="UP000516437"/>
    </source>
</evidence>
<dbReference type="Proteomes" id="UP000516437">
    <property type="component" value="Chromosome 8"/>
</dbReference>
<dbReference type="Pfam" id="PF05553">
    <property type="entry name" value="DUF761"/>
    <property type="match status" value="1"/>
</dbReference>
<proteinExistence type="predicted"/>
<reference evidence="2 3" key="1">
    <citation type="journal article" date="2019" name="Plant Biotechnol. J.">
        <title>The red bayberry genome and genetic basis of sex determination.</title>
        <authorList>
            <person name="Jia H.M."/>
            <person name="Jia H.J."/>
            <person name="Cai Q.L."/>
            <person name="Wang Y."/>
            <person name="Zhao H.B."/>
            <person name="Yang W.F."/>
            <person name="Wang G.Y."/>
            <person name="Li Y.H."/>
            <person name="Zhan D.L."/>
            <person name="Shen Y.T."/>
            <person name="Niu Q.F."/>
            <person name="Chang L."/>
            <person name="Qiu J."/>
            <person name="Zhao L."/>
            <person name="Xie H.B."/>
            <person name="Fu W.Y."/>
            <person name="Jin J."/>
            <person name="Li X.W."/>
            <person name="Jiao Y."/>
            <person name="Zhou C.C."/>
            <person name="Tu T."/>
            <person name="Chai C.Y."/>
            <person name="Gao J.L."/>
            <person name="Fan L.J."/>
            <person name="van de Weg E."/>
            <person name="Wang J.Y."/>
            <person name="Gao Z.S."/>
        </authorList>
    </citation>
    <scope>NUCLEOTIDE SEQUENCE [LARGE SCALE GENOMIC DNA]</scope>
    <source>
        <tissue evidence="2">Leaves</tissue>
    </source>
</reference>
<dbReference type="PANTHER" id="PTHR33265">
    <property type="entry name" value="AVR9/CF-9 RAPIDLY ELICITED PROTEIN-RELATED"/>
    <property type="match status" value="1"/>
</dbReference>
<dbReference type="InterPro" id="IPR008480">
    <property type="entry name" value="DUF761_pln"/>
</dbReference>
<accession>A0A6A1UTX6</accession>
<evidence type="ECO:0008006" key="4">
    <source>
        <dbReference type="Google" id="ProtNLM"/>
    </source>
</evidence>
<comment type="caution">
    <text evidence="2">The sequence shown here is derived from an EMBL/GenBank/DDBJ whole genome shotgun (WGS) entry which is preliminary data.</text>
</comment>
<dbReference type="AlphaFoldDB" id="A0A6A1UTX6"/>